<evidence type="ECO:0000256" key="1">
    <source>
        <dbReference type="SAM" id="MobiDB-lite"/>
    </source>
</evidence>
<reference evidence="2 3" key="1">
    <citation type="submission" date="2019-04" db="EMBL/GenBank/DDBJ databases">
        <title>Cohnella sp. nov., isolated from soil.</title>
        <authorList>
            <person name="Kim W."/>
        </authorList>
    </citation>
    <scope>NUCLEOTIDE SEQUENCE [LARGE SCALE GENOMIC DNA]</scope>
    <source>
        <strain evidence="2 3">CAU 1483</strain>
    </source>
</reference>
<gene>
    <name evidence="2" type="ORF">E5161_09830</name>
</gene>
<keyword evidence="3" id="KW-1185">Reference proteome</keyword>
<proteinExistence type="predicted"/>
<accession>A0A4V5LSA8</accession>
<feature type="region of interest" description="Disordered" evidence="1">
    <location>
        <begin position="26"/>
        <end position="62"/>
    </location>
</feature>
<dbReference type="EMBL" id="SUPK01000004">
    <property type="protein sequence ID" value="TJY42289.1"/>
    <property type="molecule type" value="Genomic_DNA"/>
</dbReference>
<evidence type="ECO:0000313" key="3">
    <source>
        <dbReference type="Proteomes" id="UP000309673"/>
    </source>
</evidence>
<dbReference type="RefSeq" id="WP_136777544.1">
    <property type="nucleotide sequence ID" value="NZ_SUPK01000004.1"/>
</dbReference>
<evidence type="ECO:0000313" key="2">
    <source>
        <dbReference type="EMBL" id="TJY42289.1"/>
    </source>
</evidence>
<dbReference type="AlphaFoldDB" id="A0A4V5LSA8"/>
<dbReference type="Proteomes" id="UP000309673">
    <property type="component" value="Unassembled WGS sequence"/>
</dbReference>
<feature type="compositionally biased region" description="Basic and acidic residues" evidence="1">
    <location>
        <begin position="35"/>
        <end position="45"/>
    </location>
</feature>
<name>A0A4V5LSA8_9BACL</name>
<protein>
    <submittedName>
        <fullName evidence="2">Uncharacterized protein</fullName>
    </submittedName>
</protein>
<organism evidence="2 3">
    <name type="scientific">Cohnella pontilimi</name>
    <dbReference type="NCBI Taxonomy" id="2564100"/>
    <lineage>
        <taxon>Bacteria</taxon>
        <taxon>Bacillati</taxon>
        <taxon>Bacillota</taxon>
        <taxon>Bacilli</taxon>
        <taxon>Bacillales</taxon>
        <taxon>Paenibacillaceae</taxon>
        <taxon>Cohnella</taxon>
    </lineage>
</organism>
<sequence length="62" mass="6865">MTMHPNKHDLADLVNNRSRSVYVSGLDMQGQDPTEVDKSERKVLDDPTALYDLGVPNASPPQ</sequence>
<comment type="caution">
    <text evidence="2">The sequence shown here is derived from an EMBL/GenBank/DDBJ whole genome shotgun (WGS) entry which is preliminary data.</text>
</comment>